<organism evidence="1 2">
    <name type="scientific">Terrimesophilobacter mesophilus</name>
    <dbReference type="NCBI Taxonomy" id="433647"/>
    <lineage>
        <taxon>Bacteria</taxon>
        <taxon>Bacillati</taxon>
        <taxon>Actinomycetota</taxon>
        <taxon>Actinomycetes</taxon>
        <taxon>Micrococcales</taxon>
        <taxon>Microbacteriaceae</taxon>
        <taxon>Terrimesophilobacter</taxon>
    </lineage>
</organism>
<evidence type="ECO:0000313" key="2">
    <source>
        <dbReference type="Proteomes" id="UP000298488"/>
    </source>
</evidence>
<proteinExistence type="predicted"/>
<dbReference type="OrthoDB" id="5966662at2"/>
<dbReference type="InterPro" id="IPR021215">
    <property type="entry name" value="DUF2752"/>
</dbReference>
<name>A0A4V3I9I9_9MICO</name>
<accession>A0A4V3I9I9</accession>
<dbReference type="AlphaFoldDB" id="A0A4V3I9I9"/>
<dbReference type="EMBL" id="SOFI01000003">
    <property type="protein sequence ID" value="TFB79658.1"/>
    <property type="molecule type" value="Genomic_DNA"/>
</dbReference>
<sequence length="138" mass="14687">MRLHGAVDWTRRHVVSLSVGAGVVALHAGAYAFFAGRDPYSQTIFPACPLLHYFGIQCPGCGGTRAMYSLLHGDIATSIAMNPLVVAGYLSVAIALVGILIGKRGAERTSRWLYWAAAAIAIGATLWSAVIRNLLLPH</sequence>
<dbReference type="Proteomes" id="UP000298488">
    <property type="component" value="Unassembled WGS sequence"/>
</dbReference>
<comment type="caution">
    <text evidence="1">The sequence shown here is derived from an EMBL/GenBank/DDBJ whole genome shotgun (WGS) entry which is preliminary data.</text>
</comment>
<keyword evidence="2" id="KW-1185">Reference proteome</keyword>
<dbReference type="RefSeq" id="WP_104095533.1">
    <property type="nucleotide sequence ID" value="NZ_JACHBP010000001.1"/>
</dbReference>
<reference evidence="1 2" key="1">
    <citation type="submission" date="2019-03" db="EMBL/GenBank/DDBJ databases">
        <title>Genomics of glacier-inhabiting Cryobacterium strains.</title>
        <authorList>
            <person name="Liu Q."/>
            <person name="Xin Y.-H."/>
        </authorList>
    </citation>
    <scope>NUCLEOTIDE SEQUENCE [LARGE SCALE GENOMIC DNA]</scope>
    <source>
        <strain evidence="1 2">CGMCC 1.10440</strain>
    </source>
</reference>
<dbReference type="Pfam" id="PF10825">
    <property type="entry name" value="DUF2752"/>
    <property type="match status" value="1"/>
</dbReference>
<protein>
    <submittedName>
        <fullName evidence="1">DUF2752 domain-containing protein</fullName>
    </submittedName>
</protein>
<evidence type="ECO:0000313" key="1">
    <source>
        <dbReference type="EMBL" id="TFB79658.1"/>
    </source>
</evidence>
<gene>
    <name evidence="1" type="ORF">E3N84_06155</name>
</gene>